<feature type="transmembrane region" description="Helical" evidence="2">
    <location>
        <begin position="27"/>
        <end position="46"/>
    </location>
</feature>
<evidence type="ECO:0000256" key="2">
    <source>
        <dbReference type="SAM" id="Phobius"/>
    </source>
</evidence>
<sequence length="733" mass="75979">MIVVSLLFVCASAVLLGAGVVQTSDGFVLASIATCLLAGAFLAFGIRRQRALAAAAAATGEPEMAAASTPPALLRVKAERLRAVEEPAGRSQSVPADQPSPAESTAAAPRDRQYAHEERYPQHRESQRRPEPPYRPEPDYRQPEHRQEPYRRSDQSVPSRPSADRSRPAAAQSSPAAAQSSPAAAQSSPAAAQSSPAAAHSGSAAGQSAGPVRPTSGGHGRSDRSSAPWVDPGHARPSAQPRPMSRPHPGQTQPAQAQPAKTQPAQPQYPAAAAHRPPGPREADARDRVIPLAAEGFPTAARPADRRYAADTGRGTGAAYAGSPGRPVHPGQPPSSSRSGPSLPAPERAPYSDQPYPGESYRPSQGRPQAQSPGPHAPGPHAPGPHAPGPQGPGPHVPGQGRHGQGRPDHARPDHARPDQGRPDQGRLDQGRPDQGRPDQGRPDRSSSGRPYYVPGERVPETAETIEVADVVAEIIDVQPTTPDRSRDDFRRVADADVVDVVVEGHDVDDDEAGTTATITLDGPPVLVVESTREPEPDTEPITLPRVTSAPPTAPEPRMPADQQATRPVSPAATSGGTDSAPETNAAARPDAGSQPNAGSRPDTAARPEDGAQRGAAPRPEAASGPDAMGPGPSDAAPVATPVGGGALPSPTGDDSDPEPAAELLLSSEKKKLAGADEPVVVVDARPRYHLDACPQVEGRTPVELSVAQAIELGFTPCSRCAAATRLLVALRR</sequence>
<feature type="compositionally biased region" description="Low complexity" evidence="1">
    <location>
        <begin position="168"/>
        <end position="211"/>
    </location>
</feature>
<proteinExistence type="predicted"/>
<feature type="compositionally biased region" description="Basic and acidic residues" evidence="1">
    <location>
        <begin position="406"/>
        <end position="447"/>
    </location>
</feature>
<name>A0ABP6T098_9ACTN</name>
<gene>
    <name evidence="3" type="ORF">GCM10020369_41890</name>
</gene>
<reference evidence="4" key="1">
    <citation type="journal article" date="2019" name="Int. J. Syst. Evol. Microbiol.">
        <title>The Global Catalogue of Microorganisms (GCM) 10K type strain sequencing project: providing services to taxonomists for standard genome sequencing and annotation.</title>
        <authorList>
            <consortium name="The Broad Institute Genomics Platform"/>
            <consortium name="The Broad Institute Genome Sequencing Center for Infectious Disease"/>
            <person name="Wu L."/>
            <person name="Ma J."/>
        </authorList>
    </citation>
    <scope>NUCLEOTIDE SEQUENCE [LARGE SCALE GENOMIC DNA]</scope>
    <source>
        <strain evidence="4">JCM 9458</strain>
    </source>
</reference>
<comment type="caution">
    <text evidence="3">The sequence shown here is derived from an EMBL/GenBank/DDBJ whole genome shotgun (WGS) entry which is preliminary data.</text>
</comment>
<feature type="compositionally biased region" description="Basic and acidic residues" evidence="1">
    <location>
        <begin position="109"/>
        <end position="154"/>
    </location>
</feature>
<protein>
    <submittedName>
        <fullName evidence="3">Uncharacterized protein</fullName>
    </submittedName>
</protein>
<keyword evidence="4" id="KW-1185">Reference proteome</keyword>
<accession>A0ABP6T098</accession>
<keyword evidence="2" id="KW-1133">Transmembrane helix</keyword>
<feature type="region of interest" description="Disordered" evidence="1">
    <location>
        <begin position="84"/>
        <end position="462"/>
    </location>
</feature>
<evidence type="ECO:0000313" key="3">
    <source>
        <dbReference type="EMBL" id="GAA3389908.1"/>
    </source>
</evidence>
<feature type="compositionally biased region" description="Basic and acidic residues" evidence="1">
    <location>
        <begin position="279"/>
        <end position="289"/>
    </location>
</feature>
<dbReference type="EMBL" id="BAAAYN010000026">
    <property type="protein sequence ID" value="GAA3389908.1"/>
    <property type="molecule type" value="Genomic_DNA"/>
</dbReference>
<evidence type="ECO:0000313" key="4">
    <source>
        <dbReference type="Proteomes" id="UP001501676"/>
    </source>
</evidence>
<feature type="compositionally biased region" description="Polar residues" evidence="1">
    <location>
        <begin position="563"/>
        <end position="583"/>
    </location>
</feature>
<feature type="compositionally biased region" description="Low complexity" evidence="1">
    <location>
        <begin position="247"/>
        <end position="276"/>
    </location>
</feature>
<organism evidence="3 4">
    <name type="scientific">Cryptosporangium minutisporangium</name>
    <dbReference type="NCBI Taxonomy" id="113569"/>
    <lineage>
        <taxon>Bacteria</taxon>
        <taxon>Bacillati</taxon>
        <taxon>Actinomycetota</taxon>
        <taxon>Actinomycetes</taxon>
        <taxon>Cryptosporangiales</taxon>
        <taxon>Cryptosporangiaceae</taxon>
        <taxon>Cryptosporangium</taxon>
    </lineage>
</organism>
<feature type="region of interest" description="Disordered" evidence="1">
    <location>
        <begin position="505"/>
        <end position="676"/>
    </location>
</feature>
<keyword evidence="2" id="KW-0472">Membrane</keyword>
<evidence type="ECO:0000256" key="1">
    <source>
        <dbReference type="SAM" id="MobiDB-lite"/>
    </source>
</evidence>
<keyword evidence="2" id="KW-0812">Transmembrane</keyword>
<dbReference type="Proteomes" id="UP001501676">
    <property type="component" value="Unassembled WGS sequence"/>
</dbReference>
<feature type="compositionally biased region" description="Pro residues" evidence="1">
    <location>
        <begin position="375"/>
        <end position="396"/>
    </location>
</feature>
<feature type="compositionally biased region" description="Low complexity" evidence="1">
    <location>
        <begin position="334"/>
        <end position="346"/>
    </location>
</feature>